<dbReference type="EMBL" id="ML976990">
    <property type="protein sequence ID" value="KAF1956982.1"/>
    <property type="molecule type" value="Genomic_DNA"/>
</dbReference>
<reference evidence="1" key="1">
    <citation type="journal article" date="2020" name="Stud. Mycol.">
        <title>101 Dothideomycetes genomes: a test case for predicting lifestyles and emergence of pathogens.</title>
        <authorList>
            <person name="Haridas S."/>
            <person name="Albert R."/>
            <person name="Binder M."/>
            <person name="Bloem J."/>
            <person name="Labutti K."/>
            <person name="Salamov A."/>
            <person name="Andreopoulos B."/>
            <person name="Baker S."/>
            <person name="Barry K."/>
            <person name="Bills G."/>
            <person name="Bluhm B."/>
            <person name="Cannon C."/>
            <person name="Castanera R."/>
            <person name="Culley D."/>
            <person name="Daum C."/>
            <person name="Ezra D."/>
            <person name="Gonzalez J."/>
            <person name="Henrissat B."/>
            <person name="Kuo A."/>
            <person name="Liang C."/>
            <person name="Lipzen A."/>
            <person name="Lutzoni F."/>
            <person name="Magnuson J."/>
            <person name="Mondo S."/>
            <person name="Nolan M."/>
            <person name="Ohm R."/>
            <person name="Pangilinan J."/>
            <person name="Park H.-J."/>
            <person name="Ramirez L."/>
            <person name="Alfaro M."/>
            <person name="Sun H."/>
            <person name="Tritt A."/>
            <person name="Yoshinaga Y."/>
            <person name="Zwiers L.-H."/>
            <person name="Turgeon B."/>
            <person name="Goodwin S."/>
            <person name="Spatafora J."/>
            <person name="Crous P."/>
            <person name="Grigoriev I."/>
        </authorList>
    </citation>
    <scope>NUCLEOTIDE SEQUENCE</scope>
    <source>
        <strain evidence="1">CBS 675.92</strain>
    </source>
</reference>
<dbReference type="AlphaFoldDB" id="A0A6A5TZC6"/>
<protein>
    <submittedName>
        <fullName evidence="1">Uncharacterized protein</fullName>
    </submittedName>
</protein>
<name>A0A6A5TZC6_9PLEO</name>
<gene>
    <name evidence="1" type="ORF">CC80DRAFT_411979</name>
</gene>
<evidence type="ECO:0000313" key="1">
    <source>
        <dbReference type="EMBL" id="KAF1956982.1"/>
    </source>
</evidence>
<proteinExistence type="predicted"/>
<dbReference type="Proteomes" id="UP000800035">
    <property type="component" value="Unassembled WGS sequence"/>
</dbReference>
<keyword evidence="2" id="KW-1185">Reference proteome</keyword>
<organism evidence="1 2">
    <name type="scientific">Byssothecium circinans</name>
    <dbReference type="NCBI Taxonomy" id="147558"/>
    <lineage>
        <taxon>Eukaryota</taxon>
        <taxon>Fungi</taxon>
        <taxon>Dikarya</taxon>
        <taxon>Ascomycota</taxon>
        <taxon>Pezizomycotina</taxon>
        <taxon>Dothideomycetes</taxon>
        <taxon>Pleosporomycetidae</taxon>
        <taxon>Pleosporales</taxon>
        <taxon>Massarineae</taxon>
        <taxon>Massarinaceae</taxon>
        <taxon>Byssothecium</taxon>
    </lineage>
</organism>
<evidence type="ECO:0000313" key="2">
    <source>
        <dbReference type="Proteomes" id="UP000800035"/>
    </source>
</evidence>
<sequence>MHDPQEFLRSLLRTSEDEILPAGTDLTSYYQPWGFTIYGSFCGPDSDQHC</sequence>
<dbReference type="OrthoDB" id="3786498at2759"/>
<accession>A0A6A5TZC6</accession>